<feature type="signal peptide" evidence="5">
    <location>
        <begin position="1"/>
        <end position="22"/>
    </location>
</feature>
<dbReference type="SUPFAM" id="SSF53850">
    <property type="entry name" value="Periplasmic binding protein-like II"/>
    <property type="match status" value="1"/>
</dbReference>
<feature type="compositionally biased region" description="Low complexity" evidence="4">
    <location>
        <begin position="188"/>
        <end position="208"/>
    </location>
</feature>
<dbReference type="GO" id="GO:0043190">
    <property type="term" value="C:ATP-binding cassette (ABC) transporter complex"/>
    <property type="evidence" value="ECO:0007669"/>
    <property type="project" value="InterPro"/>
</dbReference>
<dbReference type="GO" id="GO:0015833">
    <property type="term" value="P:peptide transport"/>
    <property type="evidence" value="ECO:0007669"/>
    <property type="project" value="TreeGrafter"/>
</dbReference>
<dbReference type="InterPro" id="IPR030678">
    <property type="entry name" value="Peptide/Ni-bd"/>
</dbReference>
<dbReference type="EMBL" id="CP117826">
    <property type="protein sequence ID" value="XCC63007.1"/>
    <property type="molecule type" value="Genomic_DNA"/>
</dbReference>
<dbReference type="AlphaFoldDB" id="A0AAU8AB15"/>
<feature type="chain" id="PRO_5043515519" evidence="5">
    <location>
        <begin position="23"/>
        <end position="600"/>
    </location>
</feature>
<sequence>MKNIKSCMSLGKKMTACLLACAAVVLCACGSIGNDAEGNPGTAASASAAVSAEQTQKQVGGELFIAMPADIISLDPLEATDEDLVNLLGLIYEPAVRIGTGGMPEPCLIESWETDESGRIYTLKVRQNVTFSDGTPLTAEDIVYSAQQVGALSGTQFQAPAEEAPEPERTQEPDAQAGGDGTEEAEGTAEPSDTLSPSASSDSADGTGTPDGSAAVEIPQTNRYTQYNSLVESIEAVDSATVRLTMTKPGMEALYFLAFPVFNQSLHEAEQTVGTGPYRVESFDAANEMVLVANEAWWQTAPNIPRIVAKPTVGSTAKLEAVSTSVLDFITTDVLYAGNYKSSGKTKVVDYMTNYYDCLIPNLNRSALGVTEVRRAISYAIDRRELISTVLLGHGIPANMPISPDFYAYDSKYKQDDDLKTARALLESAGYRSSKDGQGNILSLTLIVPDDRELSYRMEAAKAIKKQLGEVGIEVTVEELDQRTYYDRLQTGAFDLALCSFYLDEDPDIGFMFNPGGSANYGGVNSTEITAAIDAARAAFTEETVKSAYSELQRLLIERMPQIGLYFRTNSIVCNDLLTDIGEPLQGQIFADINAWYYRS</sequence>
<accession>A0AAU8AB15</accession>
<dbReference type="GO" id="GO:1904680">
    <property type="term" value="F:peptide transmembrane transporter activity"/>
    <property type="evidence" value="ECO:0007669"/>
    <property type="project" value="TreeGrafter"/>
</dbReference>
<feature type="region of interest" description="Disordered" evidence="4">
    <location>
        <begin position="156"/>
        <end position="220"/>
    </location>
</feature>
<gene>
    <name evidence="7" type="ORF">PUP29_03575</name>
</gene>
<dbReference type="PROSITE" id="PS51257">
    <property type="entry name" value="PROKAR_LIPOPROTEIN"/>
    <property type="match status" value="1"/>
</dbReference>
<dbReference type="RefSeq" id="WP_079547183.1">
    <property type="nucleotide sequence ID" value="NZ_CP117826.1"/>
</dbReference>
<dbReference type="Gene3D" id="3.40.190.10">
    <property type="entry name" value="Periplasmic binding protein-like II"/>
    <property type="match status" value="1"/>
</dbReference>
<reference evidence="7" key="1">
    <citation type="submission" date="2023-02" db="EMBL/GenBank/DDBJ databases">
        <title>Gut commensal Christensenella minuta modulates host metabolism via a new class of secondary bile acids.</title>
        <authorList>
            <person name="Liu C."/>
        </authorList>
    </citation>
    <scope>NUCLEOTIDE SEQUENCE</scope>
    <source>
        <strain evidence="7">CA70</strain>
    </source>
</reference>
<proteinExistence type="inferred from homology"/>
<protein>
    <submittedName>
        <fullName evidence="7">ABC transporter substrate-binding protein</fullName>
    </submittedName>
</protein>
<evidence type="ECO:0000259" key="6">
    <source>
        <dbReference type="Pfam" id="PF00496"/>
    </source>
</evidence>
<comment type="similarity">
    <text evidence="1">Belongs to the bacterial solute-binding protein 5 family.</text>
</comment>
<dbReference type="CDD" id="cd00995">
    <property type="entry name" value="PBP2_NikA_DppA_OppA_like"/>
    <property type="match status" value="1"/>
</dbReference>
<evidence type="ECO:0000256" key="2">
    <source>
        <dbReference type="ARBA" id="ARBA00022448"/>
    </source>
</evidence>
<dbReference type="PANTHER" id="PTHR30290:SF9">
    <property type="entry name" value="OLIGOPEPTIDE-BINDING PROTEIN APPA"/>
    <property type="match status" value="1"/>
</dbReference>
<evidence type="ECO:0000256" key="4">
    <source>
        <dbReference type="SAM" id="MobiDB-lite"/>
    </source>
</evidence>
<keyword evidence="2" id="KW-0813">Transport</keyword>
<dbReference type="Gene3D" id="3.10.105.10">
    <property type="entry name" value="Dipeptide-binding Protein, Domain 3"/>
    <property type="match status" value="1"/>
</dbReference>
<evidence type="ECO:0000256" key="1">
    <source>
        <dbReference type="ARBA" id="ARBA00005695"/>
    </source>
</evidence>
<dbReference type="PANTHER" id="PTHR30290">
    <property type="entry name" value="PERIPLASMIC BINDING COMPONENT OF ABC TRANSPORTER"/>
    <property type="match status" value="1"/>
</dbReference>
<keyword evidence="3 5" id="KW-0732">Signal</keyword>
<dbReference type="InterPro" id="IPR039424">
    <property type="entry name" value="SBP_5"/>
</dbReference>
<dbReference type="PIRSF" id="PIRSF002741">
    <property type="entry name" value="MppA"/>
    <property type="match status" value="1"/>
</dbReference>
<dbReference type="InterPro" id="IPR000914">
    <property type="entry name" value="SBP_5_dom"/>
</dbReference>
<evidence type="ECO:0000313" key="7">
    <source>
        <dbReference type="EMBL" id="XCC63007.1"/>
    </source>
</evidence>
<name>A0AAU8AB15_9FIRM</name>
<dbReference type="Pfam" id="PF00496">
    <property type="entry name" value="SBP_bac_5"/>
    <property type="match status" value="1"/>
</dbReference>
<dbReference type="GO" id="GO:0042597">
    <property type="term" value="C:periplasmic space"/>
    <property type="evidence" value="ECO:0007669"/>
    <property type="project" value="UniProtKB-ARBA"/>
</dbReference>
<evidence type="ECO:0000256" key="5">
    <source>
        <dbReference type="SAM" id="SignalP"/>
    </source>
</evidence>
<feature type="domain" description="Solute-binding protein family 5" evidence="6">
    <location>
        <begin position="104"/>
        <end position="521"/>
    </location>
</feature>
<organism evidence="7">
    <name type="scientific">Christensenella massiliensis</name>
    <dbReference type="NCBI Taxonomy" id="1805714"/>
    <lineage>
        <taxon>Bacteria</taxon>
        <taxon>Bacillati</taxon>
        <taxon>Bacillota</taxon>
        <taxon>Clostridia</taxon>
        <taxon>Christensenellales</taxon>
        <taxon>Christensenellaceae</taxon>
        <taxon>Christensenella</taxon>
    </lineage>
</organism>
<evidence type="ECO:0000256" key="3">
    <source>
        <dbReference type="ARBA" id="ARBA00022729"/>
    </source>
</evidence>